<dbReference type="InterPro" id="IPR019051">
    <property type="entry name" value="Trp_biosyn_TM_oprn/chp"/>
</dbReference>
<feature type="transmembrane region" description="Helical" evidence="2">
    <location>
        <begin position="119"/>
        <end position="139"/>
    </location>
</feature>
<feature type="compositionally biased region" description="Polar residues" evidence="1">
    <location>
        <begin position="15"/>
        <end position="24"/>
    </location>
</feature>
<keyword evidence="2" id="KW-0812">Transmembrane</keyword>
<sequence length="233" mass="24216">MSDEPDSGRADGQNPHENTGAQESSMEREPATPDAIASEQQAKERSTRPGLVMLSGLLVAAAAFGTTLLTWVDARITGAFGEQSLAVSGSKAAPAVSALALVALAAPLAGRIAPRLLRYVVYGVAAAAGVGIVLSVIAVTSNPAAAVVTETSRLTGTISPAGEYALSPWPWVSAACGVLIIVVALWAAFTSRTWDAGRRYERSAARSVHTEDGHMDEMDAWDSLSRGEDPTTR</sequence>
<evidence type="ECO:0000256" key="2">
    <source>
        <dbReference type="SAM" id="Phobius"/>
    </source>
</evidence>
<protein>
    <submittedName>
        <fullName evidence="3">Tryptophan-associated membrane protein</fullName>
    </submittedName>
</protein>
<name>A0A2Z5R0D5_9MICC</name>
<keyword evidence="4" id="KW-1185">Reference proteome</keyword>
<dbReference type="GeneID" id="93860950"/>
<feature type="transmembrane region" description="Helical" evidence="2">
    <location>
        <begin position="92"/>
        <end position="112"/>
    </location>
</feature>
<feature type="transmembrane region" description="Helical" evidence="2">
    <location>
        <begin position="51"/>
        <end position="72"/>
    </location>
</feature>
<dbReference type="Pfam" id="PF09534">
    <property type="entry name" value="Trp_oprn_chp"/>
    <property type="match status" value="1"/>
</dbReference>
<feature type="region of interest" description="Disordered" evidence="1">
    <location>
        <begin position="1"/>
        <end position="44"/>
    </location>
</feature>
<evidence type="ECO:0000256" key="1">
    <source>
        <dbReference type="SAM" id="MobiDB-lite"/>
    </source>
</evidence>
<dbReference type="AlphaFoldDB" id="A0A2Z5R0D5"/>
<evidence type="ECO:0000313" key="3">
    <source>
        <dbReference type="EMBL" id="BAV87934.1"/>
    </source>
</evidence>
<keyword evidence="2" id="KW-1133">Transmembrane helix</keyword>
<proteinExistence type="predicted"/>
<feature type="transmembrane region" description="Helical" evidence="2">
    <location>
        <begin position="169"/>
        <end position="189"/>
    </location>
</feature>
<dbReference type="EMBL" id="AP017895">
    <property type="protein sequence ID" value="BAV87934.1"/>
    <property type="molecule type" value="Genomic_DNA"/>
</dbReference>
<reference evidence="3 4" key="1">
    <citation type="submission" date="2016-10" db="EMBL/GenBank/DDBJ databases">
        <title>Genome sequence of Rothia aeria strain JCM11412.</title>
        <authorList>
            <person name="Nambu T."/>
        </authorList>
    </citation>
    <scope>NUCLEOTIDE SEQUENCE [LARGE SCALE GENOMIC DNA]</scope>
    <source>
        <strain evidence="3 4">JCM 11412</strain>
    </source>
</reference>
<keyword evidence="2" id="KW-0472">Membrane</keyword>
<accession>A0A2Z5R0D5</accession>
<dbReference type="RefSeq" id="WP_128087714.1">
    <property type="nucleotide sequence ID" value="NZ_CBDEQU010000074.1"/>
</dbReference>
<organism evidence="3 4">
    <name type="scientific">Rothia aeria</name>
    <dbReference type="NCBI Taxonomy" id="172042"/>
    <lineage>
        <taxon>Bacteria</taxon>
        <taxon>Bacillati</taxon>
        <taxon>Actinomycetota</taxon>
        <taxon>Actinomycetes</taxon>
        <taxon>Micrococcales</taxon>
        <taxon>Micrococcaceae</taxon>
        <taxon>Rothia</taxon>
    </lineage>
</organism>
<gene>
    <name evidence="3" type="ORF">RA11412_1635</name>
</gene>
<evidence type="ECO:0000313" key="4">
    <source>
        <dbReference type="Proteomes" id="UP000250241"/>
    </source>
</evidence>
<dbReference type="KEGG" id="raj:RA11412_1635"/>
<dbReference type="Proteomes" id="UP000250241">
    <property type="component" value="Chromosome"/>
</dbReference>